<name>K2K3E6_9GAMM</name>
<dbReference type="InterPro" id="IPR010344">
    <property type="entry name" value="YbjH"/>
</dbReference>
<feature type="chain" id="PRO_5003859508" description="YjbH domain-containing protein" evidence="2">
    <location>
        <begin position="28"/>
        <end position="713"/>
    </location>
</feature>
<gene>
    <name evidence="3" type="ORF">A10D4_10159</name>
</gene>
<comment type="caution">
    <text evidence="3">The sequence shown here is derived from an EMBL/GenBank/DDBJ whole genome shotgun (WGS) entry which is preliminary data.</text>
</comment>
<evidence type="ECO:0000313" key="3">
    <source>
        <dbReference type="EMBL" id="EKE82133.1"/>
    </source>
</evidence>
<dbReference type="RefSeq" id="WP_008489342.1">
    <property type="nucleotide sequence ID" value="NZ_AMRG01000012.1"/>
</dbReference>
<dbReference type="STRING" id="740709.A10D4_10159"/>
<proteinExistence type="predicted"/>
<dbReference type="PATRIC" id="fig|740709.3.peg.2055"/>
<evidence type="ECO:0000256" key="1">
    <source>
        <dbReference type="SAM" id="MobiDB-lite"/>
    </source>
</evidence>
<dbReference type="eggNOG" id="COG4775">
    <property type="taxonomic scope" value="Bacteria"/>
</dbReference>
<evidence type="ECO:0008006" key="5">
    <source>
        <dbReference type="Google" id="ProtNLM"/>
    </source>
</evidence>
<protein>
    <recommendedName>
        <fullName evidence="5">YjbH domain-containing protein</fullName>
    </recommendedName>
</protein>
<reference evidence="3 4" key="1">
    <citation type="journal article" date="2012" name="J. Bacteriol.">
        <title>Genome Sequence of Idiomarina xiamenensis Type Strain 10-D-4.</title>
        <authorList>
            <person name="Lai Q."/>
            <person name="Wang L."/>
            <person name="Wang W."/>
            <person name="Shao Z."/>
        </authorList>
    </citation>
    <scope>NUCLEOTIDE SEQUENCE [LARGE SCALE GENOMIC DNA]</scope>
    <source>
        <strain evidence="3 4">10-D-4</strain>
    </source>
</reference>
<dbReference type="Proteomes" id="UP000014115">
    <property type="component" value="Unassembled WGS sequence"/>
</dbReference>
<sequence>MSNIMQRRRLATAIALFACGFSASSYADWWEQGTLNGPSQSDIGGVGLMQMPTGRMAREGEFSFTYYDNEEYRRWALSLQLFPWLETTIRYNDVRTKLYSQVPEFSGDQTYKDRGIDIKLRLLEESLWLPELSVGVRDLAGTGYFAGEFIAGSKRIGPFDLTLGMGWGYLGTRDNLSNPFCEVSDSFCDRPSGLTGTGGDFEVDKWFKGDSAIFGGVEYQTPWQPLRLKVEFDGNDYSRDRAGVPIKQDSPWNYGAEYAFNDNLKLKLSYERGNTWMFGFTFRLNFDDAQQLKVDKPPRPAQPTKTQSVDDLRGEQAGQALAKNMADEAGFNVNRYGLSNDGKVLTLYGGQRKYRNQQEALERSGRVLASEVPDSIETYELIDQSYDMELGGYRFDADTFKTAIARADLTTQPEDAIERIEARQTEAVGDWLYNPMFEVGMPNYALKPFLEQSVGGPEDFFMYQIGLENAVSWSLADNFNIYGRVGVNLTNNFDKFNYLVEGGEPAIPRVRTYVREYVTMSDVWLDNLQATWANQLSPNWYQSLYGGYLERMFGGVGGEILYRPLDSNLAIGLNVAYARQRSFENHFGFRDYDVVTGHLTAYWKTQFLEDSLITVSAGRFLAKDLGVNINFQHEFDSGIIAGAYASFTDVSSEDFGEGSFTKGFYISIPFDMFSIKPSVGRGAIAWSPLTRDGGQMLGRVNSLYGITSRRSND</sequence>
<organism evidence="3 4">
    <name type="scientific">Idiomarina xiamenensis 10-D-4</name>
    <dbReference type="NCBI Taxonomy" id="740709"/>
    <lineage>
        <taxon>Bacteria</taxon>
        <taxon>Pseudomonadati</taxon>
        <taxon>Pseudomonadota</taxon>
        <taxon>Gammaproteobacteria</taxon>
        <taxon>Alteromonadales</taxon>
        <taxon>Idiomarinaceae</taxon>
        <taxon>Idiomarina</taxon>
    </lineage>
</organism>
<dbReference type="Pfam" id="PF06082">
    <property type="entry name" value="YjbH"/>
    <property type="match status" value="1"/>
</dbReference>
<evidence type="ECO:0000313" key="4">
    <source>
        <dbReference type="Proteomes" id="UP000014115"/>
    </source>
</evidence>
<keyword evidence="4" id="KW-1185">Reference proteome</keyword>
<evidence type="ECO:0000256" key="2">
    <source>
        <dbReference type="SAM" id="SignalP"/>
    </source>
</evidence>
<feature type="signal peptide" evidence="2">
    <location>
        <begin position="1"/>
        <end position="27"/>
    </location>
</feature>
<dbReference type="AlphaFoldDB" id="K2K3E6"/>
<feature type="region of interest" description="Disordered" evidence="1">
    <location>
        <begin position="293"/>
        <end position="312"/>
    </location>
</feature>
<keyword evidence="2" id="KW-0732">Signal</keyword>
<accession>K2K3E6</accession>
<dbReference type="EMBL" id="AMRG01000012">
    <property type="protein sequence ID" value="EKE82133.1"/>
    <property type="molecule type" value="Genomic_DNA"/>
</dbReference>